<dbReference type="RefSeq" id="WP_165257193.1">
    <property type="nucleotide sequence ID" value="NZ_JAAKZY010000024.1"/>
</dbReference>
<evidence type="ECO:0000256" key="4">
    <source>
        <dbReference type="ARBA" id="ARBA00022833"/>
    </source>
</evidence>
<dbReference type="InterPro" id="IPR036866">
    <property type="entry name" value="RibonucZ/Hydroxyglut_hydro"/>
</dbReference>
<dbReference type="AlphaFoldDB" id="A0A6G4V2E3"/>
<dbReference type="InterPro" id="IPR001279">
    <property type="entry name" value="Metallo-B-lactamas"/>
</dbReference>
<gene>
    <name evidence="6" type="ORF">G5C60_10320</name>
</gene>
<dbReference type="SMART" id="SM00849">
    <property type="entry name" value="Lactamase_B"/>
    <property type="match status" value="1"/>
</dbReference>
<evidence type="ECO:0000256" key="3">
    <source>
        <dbReference type="ARBA" id="ARBA00022801"/>
    </source>
</evidence>
<keyword evidence="3 6" id="KW-0378">Hydrolase</keyword>
<dbReference type="SUPFAM" id="SSF56281">
    <property type="entry name" value="Metallo-hydrolase/oxidoreductase"/>
    <property type="match status" value="1"/>
</dbReference>
<dbReference type="CDD" id="cd16277">
    <property type="entry name" value="metallo-hydrolase-like_MBL-fold"/>
    <property type="match status" value="1"/>
</dbReference>
<evidence type="ECO:0000256" key="1">
    <source>
        <dbReference type="ARBA" id="ARBA00007749"/>
    </source>
</evidence>
<evidence type="ECO:0000259" key="5">
    <source>
        <dbReference type="SMART" id="SM00849"/>
    </source>
</evidence>
<dbReference type="GO" id="GO:0046872">
    <property type="term" value="F:metal ion binding"/>
    <property type="evidence" value="ECO:0007669"/>
    <property type="project" value="UniProtKB-KW"/>
</dbReference>
<keyword evidence="2" id="KW-0479">Metal-binding</keyword>
<comment type="caution">
    <text evidence="6">The sequence shown here is derived from an EMBL/GenBank/DDBJ whole genome shotgun (WGS) entry which is preliminary data.</text>
</comment>
<organism evidence="6 7">
    <name type="scientific">Streptomyces scabichelini</name>
    <dbReference type="NCBI Taxonomy" id="2711217"/>
    <lineage>
        <taxon>Bacteria</taxon>
        <taxon>Bacillati</taxon>
        <taxon>Actinomycetota</taxon>
        <taxon>Actinomycetes</taxon>
        <taxon>Kitasatosporales</taxon>
        <taxon>Streptomycetaceae</taxon>
        <taxon>Streptomyces</taxon>
    </lineage>
</organism>
<sequence length="308" mass="34307">METIEIGNIEVTRIVEWQGPVAPVGVVFPDFAPERWHEHRAWAAPRFWDTETDNYLACAQTWVVRSEGRTMLVDTGLGNHKERSYMPAWTHLETDFIDRLTAAGVRPEDVDVVVNTHVHADHVGWNTTLRDREWVPTFPNATYLIHRDDFEHWNPRNGVPKRGGIGGVNAGVANGPMFEDSIDPVHRAGQTLLWETSHRIDGNLQLEPAPGHTPGSAVLHLRSGTERALFVGDLLHTPLQILEPHVDTCLSEDQQAAANSRRRVLEYAADTNALLIPAHFTGPGAAEVRRDGSSFAIKKWAPFSVPGN</sequence>
<name>A0A6G4V2E3_9ACTN</name>
<dbReference type="Pfam" id="PF00753">
    <property type="entry name" value="Lactamase_B"/>
    <property type="match status" value="1"/>
</dbReference>
<keyword evidence="4" id="KW-0862">Zinc</keyword>
<dbReference type="Gene3D" id="3.60.15.10">
    <property type="entry name" value="Ribonuclease Z/Hydroxyacylglutathione hydrolase-like"/>
    <property type="match status" value="1"/>
</dbReference>
<reference evidence="6 7" key="1">
    <citation type="submission" date="2020-02" db="EMBL/GenBank/DDBJ databases">
        <title>Whole-genome analyses of novel actinobacteria.</title>
        <authorList>
            <person name="Sahin N."/>
            <person name="Gencbay T."/>
        </authorList>
    </citation>
    <scope>NUCLEOTIDE SEQUENCE [LARGE SCALE GENOMIC DNA]</scope>
    <source>
        <strain evidence="6 7">HC44</strain>
    </source>
</reference>
<feature type="domain" description="Metallo-beta-lactamase" evidence="5">
    <location>
        <begin position="58"/>
        <end position="279"/>
    </location>
</feature>
<protein>
    <submittedName>
        <fullName evidence="6">MBL fold metallo-hydrolase</fullName>
    </submittedName>
</protein>
<accession>A0A6G4V2E3</accession>
<dbReference type="EMBL" id="JAAKZY010000024">
    <property type="protein sequence ID" value="NGO08033.1"/>
    <property type="molecule type" value="Genomic_DNA"/>
</dbReference>
<keyword evidence="7" id="KW-1185">Reference proteome</keyword>
<evidence type="ECO:0000313" key="7">
    <source>
        <dbReference type="Proteomes" id="UP000472335"/>
    </source>
</evidence>
<evidence type="ECO:0000313" key="6">
    <source>
        <dbReference type="EMBL" id="NGO08033.1"/>
    </source>
</evidence>
<dbReference type="PANTHER" id="PTHR42978:SF6">
    <property type="entry name" value="QUORUM-QUENCHING LACTONASE YTNP-RELATED"/>
    <property type="match status" value="1"/>
</dbReference>
<proteinExistence type="inferred from homology"/>
<dbReference type="PANTHER" id="PTHR42978">
    <property type="entry name" value="QUORUM-QUENCHING LACTONASE YTNP-RELATED-RELATED"/>
    <property type="match status" value="1"/>
</dbReference>
<dbReference type="InterPro" id="IPR051013">
    <property type="entry name" value="MBL_superfamily_lactonases"/>
</dbReference>
<dbReference type="Proteomes" id="UP000472335">
    <property type="component" value="Unassembled WGS sequence"/>
</dbReference>
<dbReference type="GO" id="GO:0016787">
    <property type="term" value="F:hydrolase activity"/>
    <property type="evidence" value="ECO:0007669"/>
    <property type="project" value="UniProtKB-KW"/>
</dbReference>
<evidence type="ECO:0000256" key="2">
    <source>
        <dbReference type="ARBA" id="ARBA00022723"/>
    </source>
</evidence>
<comment type="similarity">
    <text evidence="1">Belongs to the metallo-beta-lactamase superfamily.</text>
</comment>